<evidence type="ECO:0000313" key="1">
    <source>
        <dbReference type="EMBL" id="KAG8227328.1"/>
    </source>
</evidence>
<reference evidence="1" key="2">
    <citation type="submission" date="2017-10" db="EMBL/GenBank/DDBJ databases">
        <title>Ladona fulva Genome sequencing and assembly.</title>
        <authorList>
            <person name="Murali S."/>
            <person name="Richards S."/>
            <person name="Bandaranaike D."/>
            <person name="Bellair M."/>
            <person name="Blankenburg K."/>
            <person name="Chao H."/>
            <person name="Dinh H."/>
            <person name="Doddapaneni H."/>
            <person name="Dugan-Rocha S."/>
            <person name="Elkadiri S."/>
            <person name="Gnanaolivu R."/>
            <person name="Hernandez B."/>
            <person name="Skinner E."/>
            <person name="Javaid M."/>
            <person name="Lee S."/>
            <person name="Li M."/>
            <person name="Ming W."/>
            <person name="Munidasa M."/>
            <person name="Muniz J."/>
            <person name="Nguyen L."/>
            <person name="Hughes D."/>
            <person name="Osuji N."/>
            <person name="Pu L.-L."/>
            <person name="Puazo M."/>
            <person name="Qu C."/>
            <person name="Quiroz J."/>
            <person name="Raj R."/>
            <person name="Weissenberger G."/>
            <person name="Xin Y."/>
            <person name="Zou X."/>
            <person name="Han Y."/>
            <person name="Worley K."/>
            <person name="Muzny D."/>
            <person name="Gibbs R."/>
        </authorList>
    </citation>
    <scope>NUCLEOTIDE SEQUENCE</scope>
    <source>
        <strain evidence="1">Sampled in the wild</strain>
    </source>
</reference>
<dbReference type="EMBL" id="KZ308319">
    <property type="protein sequence ID" value="KAG8227328.1"/>
    <property type="molecule type" value="Genomic_DNA"/>
</dbReference>
<dbReference type="OrthoDB" id="10063284at2759"/>
<name>A0A8K0NZM9_LADFU</name>
<comment type="caution">
    <text evidence="1">The sequence shown here is derived from an EMBL/GenBank/DDBJ whole genome shotgun (WGS) entry which is preliminary data.</text>
</comment>
<accession>A0A8K0NZM9</accession>
<keyword evidence="2" id="KW-1185">Reference proteome</keyword>
<reference evidence="1" key="1">
    <citation type="submission" date="2013-04" db="EMBL/GenBank/DDBJ databases">
        <authorList>
            <person name="Qu J."/>
            <person name="Murali S.C."/>
            <person name="Bandaranaike D."/>
            <person name="Bellair M."/>
            <person name="Blankenburg K."/>
            <person name="Chao H."/>
            <person name="Dinh H."/>
            <person name="Doddapaneni H."/>
            <person name="Downs B."/>
            <person name="Dugan-Rocha S."/>
            <person name="Elkadiri S."/>
            <person name="Gnanaolivu R.D."/>
            <person name="Hernandez B."/>
            <person name="Javaid M."/>
            <person name="Jayaseelan J.C."/>
            <person name="Lee S."/>
            <person name="Li M."/>
            <person name="Ming W."/>
            <person name="Munidasa M."/>
            <person name="Muniz J."/>
            <person name="Nguyen L."/>
            <person name="Ongeri F."/>
            <person name="Osuji N."/>
            <person name="Pu L.-L."/>
            <person name="Puazo M."/>
            <person name="Qu C."/>
            <person name="Quiroz J."/>
            <person name="Raj R."/>
            <person name="Weissenberger G."/>
            <person name="Xin Y."/>
            <person name="Zou X."/>
            <person name="Han Y."/>
            <person name="Richards S."/>
            <person name="Worley K."/>
            <person name="Muzny D."/>
            <person name="Gibbs R."/>
        </authorList>
    </citation>
    <scope>NUCLEOTIDE SEQUENCE</scope>
    <source>
        <strain evidence="1">Sampled in the wild</strain>
    </source>
</reference>
<dbReference type="AlphaFoldDB" id="A0A8K0NZM9"/>
<organism evidence="1 2">
    <name type="scientific">Ladona fulva</name>
    <name type="common">Scarce chaser dragonfly</name>
    <name type="synonym">Libellula fulva</name>
    <dbReference type="NCBI Taxonomy" id="123851"/>
    <lineage>
        <taxon>Eukaryota</taxon>
        <taxon>Metazoa</taxon>
        <taxon>Ecdysozoa</taxon>
        <taxon>Arthropoda</taxon>
        <taxon>Hexapoda</taxon>
        <taxon>Insecta</taxon>
        <taxon>Pterygota</taxon>
        <taxon>Palaeoptera</taxon>
        <taxon>Odonata</taxon>
        <taxon>Epiprocta</taxon>
        <taxon>Anisoptera</taxon>
        <taxon>Libelluloidea</taxon>
        <taxon>Libellulidae</taxon>
        <taxon>Ladona</taxon>
    </lineage>
</organism>
<evidence type="ECO:0008006" key="3">
    <source>
        <dbReference type="Google" id="ProtNLM"/>
    </source>
</evidence>
<protein>
    <recommendedName>
        <fullName evidence="3">DUF4371 domain-containing protein</fullName>
    </recommendedName>
</protein>
<gene>
    <name evidence="1" type="ORF">J437_LFUL006769</name>
</gene>
<evidence type="ECO:0000313" key="2">
    <source>
        <dbReference type="Proteomes" id="UP000792457"/>
    </source>
</evidence>
<dbReference type="Proteomes" id="UP000792457">
    <property type="component" value="Unassembled WGS sequence"/>
</dbReference>
<sequence length="65" mass="7439">MLKCSKYYSVLLDSTPDCNYQECVFLNENMQKIEIHEHFLGFCSVDSTNGDGLRTCLIDLLSKIT</sequence>
<proteinExistence type="predicted"/>